<dbReference type="AlphaFoldDB" id="A0A1D9Q8E2"/>
<organism evidence="1 2">
    <name type="scientific">Sclerotinia sclerotiorum (strain ATCC 18683 / 1980 / Ss-1)</name>
    <name type="common">White mold</name>
    <name type="synonym">Whetzelinia sclerotiorum</name>
    <dbReference type="NCBI Taxonomy" id="665079"/>
    <lineage>
        <taxon>Eukaryota</taxon>
        <taxon>Fungi</taxon>
        <taxon>Dikarya</taxon>
        <taxon>Ascomycota</taxon>
        <taxon>Pezizomycotina</taxon>
        <taxon>Leotiomycetes</taxon>
        <taxon>Helotiales</taxon>
        <taxon>Sclerotiniaceae</taxon>
        <taxon>Sclerotinia</taxon>
    </lineage>
</organism>
<dbReference type="VEuPathDB" id="FungiDB:sscle_07g060000"/>
<name>A0A1D9Q8E2_SCLS1</name>
<accession>A0A1D9Q8E2</accession>
<dbReference type="EMBL" id="CP017820">
    <property type="protein sequence ID" value="APA11230.1"/>
    <property type="molecule type" value="Genomic_DNA"/>
</dbReference>
<gene>
    <name evidence="1" type="ORF">sscle_07g060000</name>
</gene>
<dbReference type="OrthoDB" id="3544354at2759"/>
<dbReference type="Proteomes" id="UP000177798">
    <property type="component" value="Chromosome 7"/>
</dbReference>
<reference evidence="2" key="1">
    <citation type="journal article" date="2017" name="Genome Biol. Evol.">
        <title>The complete genome sequence of the phytopathogenic fungus Sclerotinia sclerotiorum reveals insights into the genome architecture of broad host range pathogens.</title>
        <authorList>
            <person name="Derbyshire M."/>
            <person name="Denton-Giles M."/>
            <person name="Hegedus D."/>
            <person name="Seifbarghy S."/>
            <person name="Rollins J."/>
            <person name="van Kan J."/>
            <person name="Seidl M.F."/>
            <person name="Faino L."/>
            <person name="Mbengue M."/>
            <person name="Navaud O."/>
            <person name="Raffaele S."/>
            <person name="Hammond-Kosack K."/>
            <person name="Heard S."/>
            <person name="Oliver R."/>
        </authorList>
    </citation>
    <scope>NUCLEOTIDE SEQUENCE [LARGE SCALE GENOMIC DNA]</scope>
    <source>
        <strain evidence="2">ATCC 18683 / 1980 / Ss-1</strain>
    </source>
</reference>
<evidence type="ECO:0000313" key="1">
    <source>
        <dbReference type="EMBL" id="APA11230.1"/>
    </source>
</evidence>
<evidence type="ECO:0000313" key="2">
    <source>
        <dbReference type="Proteomes" id="UP000177798"/>
    </source>
</evidence>
<proteinExistence type="predicted"/>
<sequence length="229" mass="27199">MTLPIFLQAIAISSKSVREIKWESGDSLDGFENLNEFMHEYSKELRATTFNTRIYDLRTLIRVAKFHLRIKAVTQDYFESCLKLHPWTHQKYKKKELERIETLRIQRALYNFELYFRCLQYAEGYLRKHRILSERLYWRTEFMPARRLQKSITTFFETAGAFWQQVLKLNYMDPHQHWHTSAGGSMSGPAGGTFLQIVLTYLIRCSSLWVLDTSGTFAGSMDPRHQYLF</sequence>
<protein>
    <submittedName>
        <fullName evidence="1">Uncharacterized protein</fullName>
    </submittedName>
</protein>